<dbReference type="GO" id="GO:0016747">
    <property type="term" value="F:acyltransferase activity, transferring groups other than amino-acyl groups"/>
    <property type="evidence" value="ECO:0007669"/>
    <property type="project" value="InterPro"/>
</dbReference>
<reference evidence="2 3" key="1">
    <citation type="submission" date="2020-07" db="EMBL/GenBank/DDBJ databases">
        <title>Characterization and genome sequencing of isolate MD1, a novel member within the family Lachnospiraceae.</title>
        <authorList>
            <person name="Rettenmaier R."/>
            <person name="Di Bello L."/>
            <person name="Zinser C."/>
            <person name="Scheitz K."/>
            <person name="Liebl W."/>
            <person name="Zverlov V."/>
        </authorList>
    </citation>
    <scope>NUCLEOTIDE SEQUENCE [LARGE SCALE GENOMIC DNA]</scope>
    <source>
        <strain evidence="2 3">MD1</strain>
    </source>
</reference>
<dbReference type="AlphaFoldDB" id="A0A839K510"/>
<dbReference type="PROSITE" id="PS51186">
    <property type="entry name" value="GNAT"/>
    <property type="match status" value="1"/>
</dbReference>
<dbReference type="EMBL" id="JACEGA010000001">
    <property type="protein sequence ID" value="MBB2184448.1"/>
    <property type="molecule type" value="Genomic_DNA"/>
</dbReference>
<keyword evidence="3" id="KW-1185">Reference proteome</keyword>
<keyword evidence="2" id="KW-0808">Transferase</keyword>
<evidence type="ECO:0000313" key="2">
    <source>
        <dbReference type="EMBL" id="MBB2184448.1"/>
    </source>
</evidence>
<dbReference type="Gene3D" id="3.40.630.30">
    <property type="match status" value="1"/>
</dbReference>
<gene>
    <name evidence="2" type="ORF">H0486_16325</name>
</gene>
<dbReference type="InterPro" id="IPR000182">
    <property type="entry name" value="GNAT_dom"/>
</dbReference>
<dbReference type="Proteomes" id="UP000574276">
    <property type="component" value="Unassembled WGS sequence"/>
</dbReference>
<feature type="domain" description="N-acetyltransferase" evidence="1">
    <location>
        <begin position="118"/>
        <end position="198"/>
    </location>
</feature>
<proteinExistence type="predicted"/>
<dbReference type="PANTHER" id="PTHR42791:SF1">
    <property type="entry name" value="N-ACETYLTRANSFERASE DOMAIN-CONTAINING PROTEIN"/>
    <property type="match status" value="1"/>
</dbReference>
<dbReference type="SUPFAM" id="SSF55729">
    <property type="entry name" value="Acyl-CoA N-acyltransferases (Nat)"/>
    <property type="match status" value="1"/>
</dbReference>
<dbReference type="InterPro" id="IPR052523">
    <property type="entry name" value="Trichothecene_AcTrans"/>
</dbReference>
<dbReference type="RefSeq" id="WP_228354023.1">
    <property type="nucleotide sequence ID" value="NZ_JACEGA010000001.1"/>
</dbReference>
<protein>
    <submittedName>
        <fullName evidence="2">GNAT family N-acetyltransferase</fullName>
    </submittedName>
</protein>
<dbReference type="PANTHER" id="PTHR42791">
    <property type="entry name" value="GNAT FAMILY ACETYLTRANSFERASE"/>
    <property type="match status" value="1"/>
</dbReference>
<dbReference type="CDD" id="cd04301">
    <property type="entry name" value="NAT_SF"/>
    <property type="match status" value="1"/>
</dbReference>
<accession>A0A839K510</accession>
<organism evidence="2 3">
    <name type="scientific">Variimorphobacter saccharofermentans</name>
    <dbReference type="NCBI Taxonomy" id="2755051"/>
    <lineage>
        <taxon>Bacteria</taxon>
        <taxon>Bacillati</taxon>
        <taxon>Bacillota</taxon>
        <taxon>Clostridia</taxon>
        <taxon>Lachnospirales</taxon>
        <taxon>Lachnospiraceae</taxon>
        <taxon>Variimorphobacter</taxon>
    </lineage>
</organism>
<evidence type="ECO:0000259" key="1">
    <source>
        <dbReference type="PROSITE" id="PS51186"/>
    </source>
</evidence>
<evidence type="ECO:0000313" key="3">
    <source>
        <dbReference type="Proteomes" id="UP000574276"/>
    </source>
</evidence>
<name>A0A839K510_9FIRM</name>
<sequence>MGGLYRLQKKDLDGCVETLAKAFDNYPMFVHILGDKYNLENVKKFLRFLTKYTILYGEAYATSNKLEGIILYIDFKKYKFGLIRSLRSGILPVMKIGKEVGQRFMVFDEITMRVHKEVINSSHQYVILLGVNPEVQSKGLGTRLLGQVISLAKRNGQACYLETHGEKNVAFYKKQGFQVASEDEVPGAKVKQYAMILK</sequence>
<comment type="caution">
    <text evidence="2">The sequence shown here is derived from an EMBL/GenBank/DDBJ whole genome shotgun (WGS) entry which is preliminary data.</text>
</comment>
<dbReference type="InterPro" id="IPR016181">
    <property type="entry name" value="Acyl_CoA_acyltransferase"/>
</dbReference>
<dbReference type="Pfam" id="PF13508">
    <property type="entry name" value="Acetyltransf_7"/>
    <property type="match status" value="1"/>
</dbReference>